<organism evidence="2 3">
    <name type="scientific">Mycena chlorophos</name>
    <name type="common">Agaric fungus</name>
    <name type="synonym">Agaricus chlorophos</name>
    <dbReference type="NCBI Taxonomy" id="658473"/>
    <lineage>
        <taxon>Eukaryota</taxon>
        <taxon>Fungi</taxon>
        <taxon>Dikarya</taxon>
        <taxon>Basidiomycota</taxon>
        <taxon>Agaricomycotina</taxon>
        <taxon>Agaricomycetes</taxon>
        <taxon>Agaricomycetidae</taxon>
        <taxon>Agaricales</taxon>
        <taxon>Marasmiineae</taxon>
        <taxon>Mycenaceae</taxon>
        <taxon>Mycena</taxon>
    </lineage>
</organism>
<accession>A0A8H6S7V1</accession>
<evidence type="ECO:0000256" key="1">
    <source>
        <dbReference type="SAM" id="MobiDB-lite"/>
    </source>
</evidence>
<keyword evidence="3" id="KW-1185">Reference proteome</keyword>
<gene>
    <name evidence="2" type="ORF">HMN09_01188100</name>
</gene>
<dbReference type="Proteomes" id="UP000613580">
    <property type="component" value="Unassembled WGS sequence"/>
</dbReference>
<feature type="region of interest" description="Disordered" evidence="1">
    <location>
        <begin position="136"/>
        <end position="162"/>
    </location>
</feature>
<dbReference type="AlphaFoldDB" id="A0A8H6S7V1"/>
<comment type="caution">
    <text evidence="2">The sequence shown here is derived from an EMBL/GenBank/DDBJ whole genome shotgun (WGS) entry which is preliminary data.</text>
</comment>
<sequence length="246" mass="26171">MAKLCKSSPLCGTHPLPHTPTPVSATSSPLPYPAKPSQPHLTRHRAHTEVATFAACLRRACGMPVVVVVVVVNVSGLDGDEPGPNRHNPAWASSLRSGVVDALFCPLCLAGDERRGVLCPIIPFWKTHQPRIDVYPSNDASNDARNATGRQRGVRFTPSSSASSFVGLPAQNPFSQATTIHRARALPTRLSLRRVSAAAVDIGYPHLRRVFAVSTAADSDAGAATPSWRNGSRADGTGRGYPDEDD</sequence>
<feature type="compositionally biased region" description="Polar residues" evidence="1">
    <location>
        <begin position="138"/>
        <end position="149"/>
    </location>
</feature>
<feature type="region of interest" description="Disordered" evidence="1">
    <location>
        <begin position="217"/>
        <end position="246"/>
    </location>
</feature>
<evidence type="ECO:0000313" key="3">
    <source>
        <dbReference type="Proteomes" id="UP000613580"/>
    </source>
</evidence>
<name>A0A8H6S7V1_MYCCL</name>
<feature type="region of interest" description="Disordered" evidence="1">
    <location>
        <begin position="16"/>
        <end position="44"/>
    </location>
</feature>
<evidence type="ECO:0000313" key="2">
    <source>
        <dbReference type="EMBL" id="KAF7293918.1"/>
    </source>
</evidence>
<reference evidence="2" key="1">
    <citation type="submission" date="2020-05" db="EMBL/GenBank/DDBJ databases">
        <title>Mycena genomes resolve the evolution of fungal bioluminescence.</title>
        <authorList>
            <person name="Tsai I.J."/>
        </authorList>
    </citation>
    <scope>NUCLEOTIDE SEQUENCE</scope>
    <source>
        <strain evidence="2">110903Hualien_Pintung</strain>
    </source>
</reference>
<proteinExistence type="predicted"/>
<dbReference type="EMBL" id="JACAZE010000020">
    <property type="protein sequence ID" value="KAF7293918.1"/>
    <property type="molecule type" value="Genomic_DNA"/>
</dbReference>
<protein>
    <submittedName>
        <fullName evidence="2">Uncharacterized protein</fullName>
    </submittedName>
</protein>